<evidence type="ECO:0000313" key="3">
    <source>
        <dbReference type="Proteomes" id="UP000053676"/>
    </source>
</evidence>
<dbReference type="AlphaFoldDB" id="W2TTL0"/>
<proteinExistence type="predicted"/>
<organism evidence="2 3">
    <name type="scientific">Necator americanus</name>
    <name type="common">Human hookworm</name>
    <dbReference type="NCBI Taxonomy" id="51031"/>
    <lineage>
        <taxon>Eukaryota</taxon>
        <taxon>Metazoa</taxon>
        <taxon>Ecdysozoa</taxon>
        <taxon>Nematoda</taxon>
        <taxon>Chromadorea</taxon>
        <taxon>Rhabditida</taxon>
        <taxon>Rhabditina</taxon>
        <taxon>Rhabditomorpha</taxon>
        <taxon>Strongyloidea</taxon>
        <taxon>Ancylostomatidae</taxon>
        <taxon>Bunostominae</taxon>
        <taxon>Necator</taxon>
    </lineage>
</organism>
<protein>
    <submittedName>
        <fullName evidence="2">Uncharacterized protein</fullName>
    </submittedName>
</protein>
<evidence type="ECO:0000256" key="1">
    <source>
        <dbReference type="SAM" id="MobiDB-lite"/>
    </source>
</evidence>
<keyword evidence="3" id="KW-1185">Reference proteome</keyword>
<name>W2TTL0_NECAM</name>
<sequence>MVQVIHETFTDCDQAREELPKSSVSSFENVVVKESFLDHPNEQCDGVQETSSATTARERNEWEHEDKRVVSKHLIDLDHGEMCCYHGEGQVWLTLWLYWMGVVGPLN</sequence>
<dbReference type="EMBL" id="KI657952">
    <property type="protein sequence ID" value="ETN84387.1"/>
    <property type="molecule type" value="Genomic_DNA"/>
</dbReference>
<dbReference type="KEGG" id="nai:NECAME_01610"/>
<feature type="region of interest" description="Disordered" evidence="1">
    <location>
        <begin position="42"/>
        <end position="62"/>
    </location>
</feature>
<evidence type="ECO:0000313" key="2">
    <source>
        <dbReference type="EMBL" id="ETN84387.1"/>
    </source>
</evidence>
<gene>
    <name evidence="2" type="ORF">NECAME_01610</name>
</gene>
<reference evidence="3" key="1">
    <citation type="journal article" date="2014" name="Nat. Genet.">
        <title>Genome of the human hookworm Necator americanus.</title>
        <authorList>
            <person name="Tang Y.T."/>
            <person name="Gao X."/>
            <person name="Rosa B.A."/>
            <person name="Abubucker S."/>
            <person name="Hallsworth-Pepin K."/>
            <person name="Martin J."/>
            <person name="Tyagi R."/>
            <person name="Heizer E."/>
            <person name="Zhang X."/>
            <person name="Bhonagiri-Palsikar V."/>
            <person name="Minx P."/>
            <person name="Warren W.C."/>
            <person name="Wang Q."/>
            <person name="Zhan B."/>
            <person name="Hotez P.J."/>
            <person name="Sternberg P.W."/>
            <person name="Dougall A."/>
            <person name="Gaze S.T."/>
            <person name="Mulvenna J."/>
            <person name="Sotillo J."/>
            <person name="Ranganathan S."/>
            <person name="Rabelo E.M."/>
            <person name="Wilson R.K."/>
            <person name="Felgner P.L."/>
            <person name="Bethony J."/>
            <person name="Hawdon J.M."/>
            <person name="Gasser R.B."/>
            <person name="Loukas A."/>
            <person name="Mitreva M."/>
        </authorList>
    </citation>
    <scope>NUCLEOTIDE SEQUENCE [LARGE SCALE GENOMIC DNA]</scope>
</reference>
<accession>W2TTL0</accession>
<dbReference type="Proteomes" id="UP000053676">
    <property type="component" value="Unassembled WGS sequence"/>
</dbReference>